<comment type="catalytic activity">
    <reaction evidence="1">
        <text>ATP + H2O = ADP + phosphate + H(+)</text>
        <dbReference type="Rhea" id="RHEA:13065"/>
        <dbReference type="ChEBI" id="CHEBI:15377"/>
        <dbReference type="ChEBI" id="CHEBI:15378"/>
        <dbReference type="ChEBI" id="CHEBI:30616"/>
        <dbReference type="ChEBI" id="CHEBI:43474"/>
        <dbReference type="ChEBI" id="CHEBI:456216"/>
        <dbReference type="EC" id="5.6.2.3"/>
    </reaction>
</comment>
<evidence type="ECO:0000259" key="2">
    <source>
        <dbReference type="Pfam" id="PF05970"/>
    </source>
</evidence>
<keyword evidence="1" id="KW-0547">Nucleotide-binding</keyword>
<comment type="cofactor">
    <cofactor evidence="1">
        <name>Mg(2+)</name>
        <dbReference type="ChEBI" id="CHEBI:18420"/>
    </cofactor>
</comment>
<evidence type="ECO:0000313" key="4">
    <source>
        <dbReference type="RefSeq" id="XP_065676754.1"/>
    </source>
</evidence>
<evidence type="ECO:0000256" key="1">
    <source>
        <dbReference type="RuleBase" id="RU363044"/>
    </source>
</evidence>
<keyword evidence="1" id="KW-0347">Helicase</keyword>
<proteinExistence type="inferred from homology"/>
<keyword evidence="1" id="KW-0227">DNA damage</keyword>
<dbReference type="Proteomes" id="UP001652625">
    <property type="component" value="Chromosome 15"/>
</dbReference>
<accession>A0ABM4DQ92</accession>
<evidence type="ECO:0000313" key="3">
    <source>
        <dbReference type="Proteomes" id="UP001652625"/>
    </source>
</evidence>
<dbReference type="RefSeq" id="XP_065676754.1">
    <property type="nucleotide sequence ID" value="XM_065820682.1"/>
</dbReference>
<feature type="domain" description="DNA helicase Pif1-like DEAD-box helicase" evidence="2">
    <location>
        <begin position="26"/>
        <end position="125"/>
    </location>
</feature>
<reference evidence="4" key="1">
    <citation type="submission" date="2025-08" db="UniProtKB">
        <authorList>
            <consortium name="RefSeq"/>
        </authorList>
    </citation>
    <scope>IDENTIFICATION</scope>
</reference>
<keyword evidence="1" id="KW-0378">Hydrolase</keyword>
<protein>
    <recommendedName>
        <fullName evidence="1">ATP-dependent DNA helicase</fullName>
        <ecNumber evidence="1">5.6.2.3</ecNumber>
    </recommendedName>
</protein>
<dbReference type="PANTHER" id="PTHR10492:SF57">
    <property type="entry name" value="ATP-DEPENDENT DNA HELICASE"/>
    <property type="match status" value="1"/>
</dbReference>
<keyword evidence="1" id="KW-0234">DNA repair</keyword>
<comment type="similarity">
    <text evidence="1">Belongs to the helicase family.</text>
</comment>
<dbReference type="InterPro" id="IPR027417">
    <property type="entry name" value="P-loop_NTPase"/>
</dbReference>
<keyword evidence="1" id="KW-0067">ATP-binding</keyword>
<keyword evidence="1" id="KW-0233">DNA recombination</keyword>
<keyword evidence="3" id="KW-1185">Reference proteome</keyword>
<gene>
    <name evidence="4" type="primary">LOC136092440</name>
</gene>
<organism evidence="3 4">
    <name type="scientific">Hydra vulgaris</name>
    <name type="common">Hydra</name>
    <name type="synonym">Hydra attenuata</name>
    <dbReference type="NCBI Taxonomy" id="6087"/>
    <lineage>
        <taxon>Eukaryota</taxon>
        <taxon>Metazoa</taxon>
        <taxon>Cnidaria</taxon>
        <taxon>Hydrozoa</taxon>
        <taxon>Hydroidolina</taxon>
        <taxon>Anthoathecata</taxon>
        <taxon>Aplanulata</taxon>
        <taxon>Hydridae</taxon>
        <taxon>Hydra</taxon>
    </lineage>
</organism>
<dbReference type="InterPro" id="IPR010285">
    <property type="entry name" value="DNA_helicase_pif1-like_DEAD"/>
</dbReference>
<dbReference type="GeneID" id="136092440"/>
<dbReference type="EC" id="5.6.2.3" evidence="1"/>
<dbReference type="PANTHER" id="PTHR10492">
    <property type="match status" value="1"/>
</dbReference>
<dbReference type="Pfam" id="PF05970">
    <property type="entry name" value="PIF1"/>
    <property type="match status" value="1"/>
</dbReference>
<sequence>MRLNLENFDENVQQSIDKANRMRLLLNVNQLNVCNAVLAALNEQPSVENQHSRLFFMDRPAGSVKTFTYNYLIAETIYRGFKSATAAWTGIAATLLTNGSTLHGLFKLPIPILDNSTCNVTPNSGIF</sequence>
<dbReference type="Gene3D" id="3.40.50.300">
    <property type="entry name" value="P-loop containing nucleotide triphosphate hydrolases"/>
    <property type="match status" value="1"/>
</dbReference>
<name>A0ABM4DQ92_HYDVU</name>